<dbReference type="PRINTS" id="PR00190">
    <property type="entry name" value="ACTIN"/>
</dbReference>
<organism evidence="3 4">
    <name type="scientific">Schistosoma bovis</name>
    <name type="common">Blood fluke</name>
    <dbReference type="NCBI Taxonomy" id="6184"/>
    <lineage>
        <taxon>Eukaryota</taxon>
        <taxon>Metazoa</taxon>
        <taxon>Spiralia</taxon>
        <taxon>Lophotrochozoa</taxon>
        <taxon>Platyhelminthes</taxon>
        <taxon>Trematoda</taxon>
        <taxon>Digenea</taxon>
        <taxon>Strigeidida</taxon>
        <taxon>Schistosomatoidea</taxon>
        <taxon>Schistosomatidae</taxon>
        <taxon>Schistosoma</taxon>
    </lineage>
</organism>
<feature type="transmembrane region" description="Helical" evidence="2">
    <location>
        <begin position="62"/>
        <end position="80"/>
    </location>
</feature>
<keyword evidence="2" id="KW-0472">Membrane</keyword>
<sequence length="131" mass="14941">MLLTEASSNAKANREMTQIMFGTFYTVAMYVAIQAVLLQYASGRTTVKVLDSGDGVTHTVRIYALYYAILRLGLAGRDLIDLMMKIRTETDCSYFVYSWNILKCKPPDNVLLDGKLLVLVIREHIRRLRML</sequence>
<evidence type="ECO:0000256" key="1">
    <source>
        <dbReference type="ARBA" id="ARBA00003520"/>
    </source>
</evidence>
<name>A0A430QP80_SCHBO</name>
<keyword evidence="4" id="KW-1185">Reference proteome</keyword>
<dbReference type="InterPro" id="IPR043129">
    <property type="entry name" value="ATPase_NBD"/>
</dbReference>
<dbReference type="STRING" id="6184.A0A430QP80"/>
<gene>
    <name evidence="3" type="ORF">DC041_0009679</name>
</gene>
<dbReference type="InterPro" id="IPR004000">
    <property type="entry name" value="Actin"/>
</dbReference>
<comment type="caution">
    <text evidence="3">The sequence shown here is derived from an EMBL/GenBank/DDBJ whole genome shotgun (WGS) entry which is preliminary data.</text>
</comment>
<dbReference type="SUPFAM" id="SSF53067">
    <property type="entry name" value="Actin-like ATPase domain"/>
    <property type="match status" value="2"/>
</dbReference>
<evidence type="ECO:0000313" key="4">
    <source>
        <dbReference type="Proteomes" id="UP000290809"/>
    </source>
</evidence>
<comment type="function">
    <text evidence="1">Actins are highly conserved proteins that are involved in various types of cell motility and are ubiquitously expressed in all eukaryotic cells.</text>
</comment>
<reference evidence="3 4" key="1">
    <citation type="journal article" date="2019" name="PLoS Pathog.">
        <title>Genome sequence of the bovine parasite Schistosoma bovis Tanzania.</title>
        <authorList>
            <person name="Oey H."/>
            <person name="Zakrzewski M."/>
            <person name="Gobert G."/>
            <person name="Gravermann K."/>
            <person name="Stoye J."/>
            <person name="Jones M."/>
            <person name="Mcmanus D."/>
            <person name="Krause L."/>
        </authorList>
    </citation>
    <scope>NUCLEOTIDE SEQUENCE [LARGE SCALE GENOMIC DNA]</scope>
    <source>
        <strain evidence="3 4">TAN1997</strain>
    </source>
</reference>
<keyword evidence="2" id="KW-1133">Transmembrane helix</keyword>
<proteinExistence type="predicted"/>
<keyword evidence="2" id="KW-0812">Transmembrane</keyword>
<dbReference type="AlphaFoldDB" id="A0A430QP80"/>
<evidence type="ECO:0000313" key="3">
    <source>
        <dbReference type="EMBL" id="RTG89499.1"/>
    </source>
</evidence>
<dbReference type="Pfam" id="PF00022">
    <property type="entry name" value="Actin"/>
    <property type="match status" value="1"/>
</dbReference>
<protein>
    <submittedName>
        <fullName evidence="3">Actin beta/gamma 1</fullName>
    </submittedName>
</protein>
<dbReference type="Gene3D" id="3.90.640.10">
    <property type="entry name" value="Actin, Chain A, domain 4"/>
    <property type="match status" value="1"/>
</dbReference>
<dbReference type="Gene3D" id="3.30.420.40">
    <property type="match status" value="2"/>
</dbReference>
<feature type="transmembrane region" description="Helical" evidence="2">
    <location>
        <begin position="21"/>
        <end position="42"/>
    </location>
</feature>
<dbReference type="Proteomes" id="UP000290809">
    <property type="component" value="Unassembled WGS sequence"/>
</dbReference>
<dbReference type="PANTHER" id="PTHR11937">
    <property type="entry name" value="ACTIN"/>
    <property type="match status" value="1"/>
</dbReference>
<dbReference type="EMBL" id="QMKO01001499">
    <property type="protein sequence ID" value="RTG89499.1"/>
    <property type="molecule type" value="Genomic_DNA"/>
</dbReference>
<accession>A0A430QP80</accession>
<evidence type="ECO:0000256" key="2">
    <source>
        <dbReference type="SAM" id="Phobius"/>
    </source>
</evidence>